<comment type="similarity">
    <text evidence="2">Belongs to the CPA3 antiporters (TC 2.A.63) subunit C family.</text>
</comment>
<feature type="transmembrane region" description="Helical" evidence="7">
    <location>
        <begin position="34"/>
        <end position="53"/>
    </location>
</feature>
<accession>A0A0P9CE34</accession>
<evidence type="ECO:0000256" key="5">
    <source>
        <dbReference type="ARBA" id="ARBA00022989"/>
    </source>
</evidence>
<dbReference type="Pfam" id="PF00420">
    <property type="entry name" value="Oxidored_q2"/>
    <property type="match status" value="1"/>
</dbReference>
<keyword evidence="6 7" id="KW-0472">Membrane</keyword>
<keyword evidence="3" id="KW-1003">Cell membrane</keyword>
<sequence>MSPGPDLIHGVAGALLFALGIHALLVRERFLRKVLGLNVSGSGVFLILVATAYREEGPPDPVPHAMVLTGLVVAVSATALALALIRRIHSVEGGHRPGEE</sequence>
<keyword evidence="9" id="KW-1185">Reference proteome</keyword>
<dbReference type="EMBL" id="FMUN01000005">
    <property type="protein sequence ID" value="SCY38919.1"/>
    <property type="molecule type" value="Genomic_DNA"/>
</dbReference>
<dbReference type="PANTHER" id="PTHR34583:SF2">
    <property type="entry name" value="ANTIPORTER SUBUNIT MNHC2-RELATED"/>
    <property type="match status" value="1"/>
</dbReference>
<dbReference type="InterPro" id="IPR039428">
    <property type="entry name" value="NUOK/Mnh_C1-like"/>
</dbReference>
<dbReference type="PANTHER" id="PTHR34583">
    <property type="entry name" value="ANTIPORTER SUBUNIT MNHC2-RELATED"/>
    <property type="match status" value="1"/>
</dbReference>
<dbReference type="STRING" id="381306.AN478_04025"/>
<dbReference type="RefSeq" id="WP_074471379.1">
    <property type="nucleotide sequence ID" value="NZ_FMUN01000005.1"/>
</dbReference>
<feature type="transmembrane region" description="Helical" evidence="7">
    <location>
        <begin position="65"/>
        <end position="85"/>
    </location>
</feature>
<dbReference type="Gene3D" id="1.10.287.3510">
    <property type="match status" value="1"/>
</dbReference>
<proteinExistence type="inferred from homology"/>
<evidence type="ECO:0000256" key="4">
    <source>
        <dbReference type="ARBA" id="ARBA00022692"/>
    </source>
</evidence>
<gene>
    <name evidence="8" type="ORF">SAMN05661077_1973</name>
</gene>
<protein>
    <submittedName>
        <fullName evidence="8">Multisubunit sodium/proton antiporter, MrpC subunit (TC 2.A.63.1)</fullName>
    </submittedName>
</protein>
<evidence type="ECO:0000256" key="3">
    <source>
        <dbReference type="ARBA" id="ARBA00022475"/>
    </source>
</evidence>
<evidence type="ECO:0000256" key="7">
    <source>
        <dbReference type="SAM" id="Phobius"/>
    </source>
</evidence>
<dbReference type="Proteomes" id="UP000183104">
    <property type="component" value="Unassembled WGS sequence"/>
</dbReference>
<evidence type="ECO:0000256" key="1">
    <source>
        <dbReference type="ARBA" id="ARBA00004651"/>
    </source>
</evidence>
<name>A0A0P9CE34_9GAMM</name>
<keyword evidence="4 7" id="KW-0812">Transmembrane</keyword>
<dbReference type="GO" id="GO:0005886">
    <property type="term" value="C:plasma membrane"/>
    <property type="evidence" value="ECO:0007669"/>
    <property type="project" value="UniProtKB-SubCell"/>
</dbReference>
<evidence type="ECO:0000313" key="9">
    <source>
        <dbReference type="Proteomes" id="UP000183104"/>
    </source>
</evidence>
<keyword evidence="5 7" id="KW-1133">Transmembrane helix</keyword>
<dbReference type="InterPro" id="IPR050601">
    <property type="entry name" value="CPA3_antiporter_subunitC"/>
</dbReference>
<dbReference type="AlphaFoldDB" id="A0A0P9CE34"/>
<organism evidence="8 9">
    <name type="scientific">Thiohalorhabdus denitrificans</name>
    <dbReference type="NCBI Taxonomy" id="381306"/>
    <lineage>
        <taxon>Bacteria</taxon>
        <taxon>Pseudomonadati</taxon>
        <taxon>Pseudomonadota</taxon>
        <taxon>Gammaproteobacteria</taxon>
        <taxon>Thiohalorhabdales</taxon>
        <taxon>Thiohalorhabdaceae</taxon>
        <taxon>Thiohalorhabdus</taxon>
    </lineage>
</organism>
<comment type="subcellular location">
    <subcellularLocation>
        <location evidence="1">Cell membrane</location>
        <topology evidence="1">Multi-pass membrane protein</topology>
    </subcellularLocation>
</comment>
<evidence type="ECO:0000313" key="8">
    <source>
        <dbReference type="EMBL" id="SCY38919.1"/>
    </source>
</evidence>
<evidence type="ECO:0000256" key="6">
    <source>
        <dbReference type="ARBA" id="ARBA00023136"/>
    </source>
</evidence>
<evidence type="ECO:0000256" key="2">
    <source>
        <dbReference type="ARBA" id="ARBA00010388"/>
    </source>
</evidence>
<reference evidence="9" key="1">
    <citation type="submission" date="2016-10" db="EMBL/GenBank/DDBJ databases">
        <authorList>
            <person name="Varghese N."/>
        </authorList>
    </citation>
    <scope>NUCLEOTIDE SEQUENCE [LARGE SCALE GENOMIC DNA]</scope>
    <source>
        <strain evidence="9">HL 19</strain>
    </source>
</reference>
<feature type="transmembrane region" description="Helical" evidence="7">
    <location>
        <begin position="6"/>
        <end position="25"/>
    </location>
</feature>